<dbReference type="Proteomes" id="UP001189429">
    <property type="component" value="Unassembled WGS sequence"/>
</dbReference>
<evidence type="ECO:0000256" key="1">
    <source>
        <dbReference type="SAM" id="MobiDB-lite"/>
    </source>
</evidence>
<accession>A0ABN9PTU7</accession>
<sequence>MLELLGIQAASSRGPDELGGARWDRLLHRGRPGCGRAVRATAAPAARRGRGPGGGAAAGARGGARAPGCARAATADDDAAAGAGAAGRDLAAAAAAGGPRRSGGPAEVRGAQAAQRRARVRWRGAHRARAGAGPLARRRLPARGRARGRPRHWLDRGRRARAGDRHRTFPHEGPRAHAEVGGRTPRRLPLSVLRPPRASVRELVPGAGPARRSGSASSRGASAHGRAGACLSSGRRRRARAPWGHQDMRRCRRPRLRDQAGAADRTAGGSGSGLTRSPRRTPWRHRLRRRAARKRRRPSSPWRRRGRWQRQAWSMWPTWAADARARRTAHSARRAALESFGSDVGNIGGSVSLRSAGESPRRSHRLFQTRSAHMRPVGVLFYPVRP</sequence>
<comment type="caution">
    <text evidence="2">The sequence shown here is derived from an EMBL/GenBank/DDBJ whole genome shotgun (WGS) entry which is preliminary data.</text>
</comment>
<reference evidence="2" key="1">
    <citation type="submission" date="2023-10" db="EMBL/GenBank/DDBJ databases">
        <authorList>
            <person name="Chen Y."/>
            <person name="Shah S."/>
            <person name="Dougan E. K."/>
            <person name="Thang M."/>
            <person name="Chan C."/>
        </authorList>
    </citation>
    <scope>NUCLEOTIDE SEQUENCE [LARGE SCALE GENOMIC DNA]</scope>
</reference>
<feature type="compositionally biased region" description="Basic residues" evidence="1">
    <location>
        <begin position="136"/>
        <end position="151"/>
    </location>
</feature>
<organism evidence="2 3">
    <name type="scientific">Prorocentrum cordatum</name>
    <dbReference type="NCBI Taxonomy" id="2364126"/>
    <lineage>
        <taxon>Eukaryota</taxon>
        <taxon>Sar</taxon>
        <taxon>Alveolata</taxon>
        <taxon>Dinophyceae</taxon>
        <taxon>Prorocentrales</taxon>
        <taxon>Prorocentraceae</taxon>
        <taxon>Prorocentrum</taxon>
    </lineage>
</organism>
<gene>
    <name evidence="2" type="ORF">PCOR1329_LOCUS5953</name>
</gene>
<dbReference type="EMBL" id="CAUYUJ010001581">
    <property type="protein sequence ID" value="CAK0796624.1"/>
    <property type="molecule type" value="Genomic_DNA"/>
</dbReference>
<evidence type="ECO:0000313" key="3">
    <source>
        <dbReference type="Proteomes" id="UP001189429"/>
    </source>
</evidence>
<keyword evidence="3" id="KW-1185">Reference proteome</keyword>
<feature type="compositionally biased region" description="Basic residues" evidence="1">
    <location>
        <begin position="277"/>
        <end position="307"/>
    </location>
</feature>
<feature type="compositionally biased region" description="Low complexity" evidence="1">
    <location>
        <begin position="36"/>
        <end position="46"/>
    </location>
</feature>
<proteinExistence type="predicted"/>
<feature type="compositionally biased region" description="Low complexity" evidence="1">
    <location>
        <begin position="187"/>
        <end position="197"/>
    </location>
</feature>
<feature type="compositionally biased region" description="Basic and acidic residues" evidence="1">
    <location>
        <begin position="152"/>
        <end position="180"/>
    </location>
</feature>
<name>A0ABN9PTU7_9DINO</name>
<evidence type="ECO:0000313" key="2">
    <source>
        <dbReference type="EMBL" id="CAK0796624.1"/>
    </source>
</evidence>
<feature type="compositionally biased region" description="Gly residues" evidence="1">
    <location>
        <begin position="51"/>
        <end position="62"/>
    </location>
</feature>
<protein>
    <submittedName>
        <fullName evidence="2">Uncharacterized protein</fullName>
    </submittedName>
</protein>
<feature type="region of interest" description="Disordered" evidence="1">
    <location>
        <begin position="122"/>
        <end position="307"/>
    </location>
</feature>
<feature type="compositionally biased region" description="Low complexity" evidence="1">
    <location>
        <begin position="206"/>
        <end position="229"/>
    </location>
</feature>
<feature type="region of interest" description="Disordered" evidence="1">
    <location>
        <begin position="36"/>
        <end position="68"/>
    </location>
</feature>
<feature type="region of interest" description="Disordered" evidence="1">
    <location>
        <begin position="95"/>
        <end position="114"/>
    </location>
</feature>